<accession>A0A915U2M9</accession>
<feature type="domain" description="DUF8180" evidence="1">
    <location>
        <begin position="7"/>
        <end position="64"/>
    </location>
</feature>
<proteinExistence type="predicted"/>
<reference evidence="2" key="1">
    <citation type="submission" date="2020-12" db="EMBL/GenBank/DDBJ databases">
        <title>Desulfobium dissulfuricans gen. nov., sp. nov., a novel mesophilic, sulfate-reducing bacterium isolated from a deep-sea hydrothermal vent.</title>
        <authorList>
            <person name="Hashimoto Y."/>
            <person name="Tame A."/>
            <person name="Sawayama S."/>
            <person name="Miyazaki J."/>
            <person name="Takai K."/>
            <person name="Nakagawa S."/>
        </authorList>
    </citation>
    <scope>NUCLEOTIDE SEQUENCE</scope>
    <source>
        <strain evidence="2">GF1</strain>
    </source>
</reference>
<sequence length="81" mass="9118">MNDLDKLRIMLPHWIEHNKGHGEEFFRWADTLAGAGEEEIAELLREAVKALHEAHHALEQALDKAGGPMEGQAGGHHHHHH</sequence>
<evidence type="ECO:0000313" key="2">
    <source>
        <dbReference type="EMBL" id="BCO10208.1"/>
    </source>
</evidence>
<dbReference type="Pfam" id="PF26551">
    <property type="entry name" value="DUF8180"/>
    <property type="match status" value="1"/>
</dbReference>
<keyword evidence="3" id="KW-1185">Reference proteome</keyword>
<dbReference type="AlphaFoldDB" id="A0A915U2M9"/>
<dbReference type="EMBL" id="AP024233">
    <property type="protein sequence ID" value="BCO10208.1"/>
    <property type="molecule type" value="Genomic_DNA"/>
</dbReference>
<dbReference type="Proteomes" id="UP001063350">
    <property type="component" value="Chromosome"/>
</dbReference>
<organism evidence="2 3">
    <name type="scientific">Desulfolithobacter dissulfuricans</name>
    <dbReference type="NCBI Taxonomy" id="2795293"/>
    <lineage>
        <taxon>Bacteria</taxon>
        <taxon>Pseudomonadati</taxon>
        <taxon>Thermodesulfobacteriota</taxon>
        <taxon>Desulfobulbia</taxon>
        <taxon>Desulfobulbales</taxon>
        <taxon>Desulfobulbaceae</taxon>
        <taxon>Desulfolithobacter</taxon>
    </lineage>
</organism>
<protein>
    <recommendedName>
        <fullName evidence="1">DUF8180 domain-containing protein</fullName>
    </recommendedName>
</protein>
<evidence type="ECO:0000259" key="1">
    <source>
        <dbReference type="Pfam" id="PF26551"/>
    </source>
</evidence>
<dbReference type="RefSeq" id="WP_267926943.1">
    <property type="nucleotide sequence ID" value="NZ_AP024233.1"/>
</dbReference>
<evidence type="ECO:0000313" key="3">
    <source>
        <dbReference type="Proteomes" id="UP001063350"/>
    </source>
</evidence>
<gene>
    <name evidence="2" type="ORF">GF1_25840</name>
</gene>
<name>A0A915U2M9_9BACT</name>
<dbReference type="KEGG" id="ddu:GF1_25840"/>
<dbReference type="InterPro" id="IPR058493">
    <property type="entry name" value="DUF8180"/>
</dbReference>